<evidence type="ECO:0000256" key="1">
    <source>
        <dbReference type="ARBA" id="ARBA00004651"/>
    </source>
</evidence>
<comment type="caution">
    <text evidence="7">The sequence shown here is derived from an EMBL/GenBank/DDBJ whole genome shotgun (WGS) entry which is preliminary data.</text>
</comment>
<feature type="transmembrane region" description="Helical" evidence="6">
    <location>
        <begin position="95"/>
        <end position="115"/>
    </location>
</feature>
<evidence type="ECO:0000256" key="2">
    <source>
        <dbReference type="ARBA" id="ARBA00022475"/>
    </source>
</evidence>
<dbReference type="RefSeq" id="WP_242711533.1">
    <property type="nucleotide sequence ID" value="NZ_JALDAX010000011.1"/>
</dbReference>
<name>A0ABS9XMP1_9ACTN</name>
<dbReference type="Proteomes" id="UP001165270">
    <property type="component" value="Unassembled WGS sequence"/>
</dbReference>
<gene>
    <name evidence="7" type="ORF">MQN93_26530</name>
</gene>
<organism evidence="7 8">
    <name type="scientific">Streptomyces spinosisporus</name>
    <dbReference type="NCBI Taxonomy" id="2927582"/>
    <lineage>
        <taxon>Bacteria</taxon>
        <taxon>Bacillati</taxon>
        <taxon>Actinomycetota</taxon>
        <taxon>Actinomycetes</taxon>
        <taxon>Kitasatosporales</taxon>
        <taxon>Streptomycetaceae</taxon>
        <taxon>Streptomyces</taxon>
    </lineage>
</organism>
<keyword evidence="3 6" id="KW-0812">Transmembrane</keyword>
<keyword evidence="5 6" id="KW-0472">Membrane</keyword>
<dbReference type="EMBL" id="JALDAX010000011">
    <property type="protein sequence ID" value="MCI3243286.1"/>
    <property type="molecule type" value="Genomic_DNA"/>
</dbReference>
<evidence type="ECO:0000256" key="5">
    <source>
        <dbReference type="ARBA" id="ARBA00023136"/>
    </source>
</evidence>
<feature type="transmembrane region" description="Helical" evidence="6">
    <location>
        <begin position="58"/>
        <end position="83"/>
    </location>
</feature>
<protein>
    <submittedName>
        <fullName evidence="7">Aromatic acid exporter family protein</fullName>
    </submittedName>
</protein>
<evidence type="ECO:0000256" key="4">
    <source>
        <dbReference type="ARBA" id="ARBA00022989"/>
    </source>
</evidence>
<feature type="transmembrane region" description="Helical" evidence="6">
    <location>
        <begin position="122"/>
        <end position="139"/>
    </location>
</feature>
<sequence length="400" mass="43274">MARASDTARAVTTTLHGAAQAVPTKLHGAAQAVRRAWEQPGRERDLAAQALKAAFAAWLSWAVVGWWLHAPMAFVAPWVAILLVESTVYQSVAHALQQLAAIAAGTVMATVLVLLMHNRIGAMGLVLPVVVLLSSWWRLGRQGIYTATGALFVLTDTHFGWAASAARIGEAAFGATVGIAVNALIRPPVYLRNARASLQEAARKTAELLEKPAGRLVDGQWDEDEAKAWHQQALHIQRLVEECRSAVGWSRESLWGNVRRRNLAPSSPAGDDEDALVVLEYAAVHTTELTRTLVEAAAEDRQSHWAGLPLIHGYADFLAQAAQVMRLSGQSGEGRDHDESLRQAAREMRSTVDGLHRQMLDSVPGEPEEASAYGALILQAQRLAWHLDASAREDSAHGPA</sequence>
<evidence type="ECO:0000313" key="7">
    <source>
        <dbReference type="EMBL" id="MCI3243286.1"/>
    </source>
</evidence>
<reference evidence="7" key="1">
    <citation type="submission" date="2022-03" db="EMBL/GenBank/DDBJ databases">
        <title>Streptomyces 7R015 and 7R016 isolated from Barleria lupulina in Thailand.</title>
        <authorList>
            <person name="Kanchanasin P."/>
            <person name="Phongsopitanun W."/>
            <person name="Tanasupawat S."/>
        </authorList>
    </citation>
    <scope>NUCLEOTIDE SEQUENCE</scope>
    <source>
        <strain evidence="7">7R016</strain>
    </source>
</reference>
<dbReference type="Pfam" id="PF06081">
    <property type="entry name" value="ArAE_1"/>
    <property type="match status" value="1"/>
</dbReference>
<keyword evidence="8" id="KW-1185">Reference proteome</keyword>
<evidence type="ECO:0000256" key="6">
    <source>
        <dbReference type="SAM" id="Phobius"/>
    </source>
</evidence>
<dbReference type="InterPro" id="IPR010343">
    <property type="entry name" value="ArAE_1"/>
</dbReference>
<comment type="subcellular location">
    <subcellularLocation>
        <location evidence="1">Cell membrane</location>
        <topology evidence="1">Multi-pass membrane protein</topology>
    </subcellularLocation>
</comment>
<accession>A0ABS9XMP1</accession>
<keyword evidence="4 6" id="KW-1133">Transmembrane helix</keyword>
<keyword evidence="2" id="KW-1003">Cell membrane</keyword>
<proteinExistence type="predicted"/>
<evidence type="ECO:0000313" key="8">
    <source>
        <dbReference type="Proteomes" id="UP001165270"/>
    </source>
</evidence>
<evidence type="ECO:0000256" key="3">
    <source>
        <dbReference type="ARBA" id="ARBA00022692"/>
    </source>
</evidence>